<evidence type="ECO:0000256" key="3">
    <source>
        <dbReference type="ARBA" id="ARBA00023002"/>
    </source>
</evidence>
<dbReference type="AlphaFoldDB" id="A0A165AH48"/>
<reference evidence="7 8" key="1">
    <citation type="journal article" date="2016" name="Fungal Biol.">
        <title>The genome of Xylona heveae provides a window into fungal endophytism.</title>
        <authorList>
            <person name="Gazis R."/>
            <person name="Kuo A."/>
            <person name="Riley R."/>
            <person name="LaButti K."/>
            <person name="Lipzen A."/>
            <person name="Lin J."/>
            <person name="Amirebrahimi M."/>
            <person name="Hesse C.N."/>
            <person name="Spatafora J.W."/>
            <person name="Henrissat B."/>
            <person name="Hainaut M."/>
            <person name="Grigoriev I.V."/>
            <person name="Hibbett D.S."/>
        </authorList>
    </citation>
    <scope>NUCLEOTIDE SEQUENCE [LARGE SCALE GENOMIC DNA]</scope>
    <source>
        <strain evidence="7 8">TC161</strain>
    </source>
</reference>
<proteinExistence type="inferred from homology"/>
<dbReference type="OrthoDB" id="1069523at2759"/>
<evidence type="ECO:0000256" key="4">
    <source>
        <dbReference type="ARBA" id="ARBA00023004"/>
    </source>
</evidence>
<evidence type="ECO:0000313" key="7">
    <source>
        <dbReference type="EMBL" id="KZF20462.1"/>
    </source>
</evidence>
<keyword evidence="2 5" id="KW-0479">Metal-binding</keyword>
<feature type="binding site" evidence="5">
    <location>
        <position position="229"/>
    </location>
    <ligand>
        <name>Fe cation</name>
        <dbReference type="ChEBI" id="CHEBI:24875"/>
        <note>catalytic</note>
    </ligand>
</feature>
<dbReference type="OMA" id="TVGWYNG"/>
<dbReference type="STRING" id="1328760.A0A165AH48"/>
<evidence type="ECO:0000256" key="6">
    <source>
        <dbReference type="SAM" id="MobiDB-lite"/>
    </source>
</evidence>
<dbReference type="PANTHER" id="PTHR10543">
    <property type="entry name" value="BETA-CAROTENE DIOXYGENASE"/>
    <property type="match status" value="1"/>
</dbReference>
<name>A0A165AH48_XYLHT</name>
<feature type="binding site" evidence="5">
    <location>
        <position position="346"/>
    </location>
    <ligand>
        <name>Fe cation</name>
        <dbReference type="ChEBI" id="CHEBI:24875"/>
        <note>catalytic</note>
    </ligand>
</feature>
<evidence type="ECO:0000256" key="2">
    <source>
        <dbReference type="ARBA" id="ARBA00022723"/>
    </source>
</evidence>
<evidence type="ECO:0000313" key="8">
    <source>
        <dbReference type="Proteomes" id="UP000076632"/>
    </source>
</evidence>
<evidence type="ECO:0000256" key="5">
    <source>
        <dbReference type="PIRSR" id="PIRSR604294-1"/>
    </source>
</evidence>
<gene>
    <name evidence="7" type="ORF">L228DRAFT_240981</name>
</gene>
<dbReference type="GO" id="GO:0016121">
    <property type="term" value="P:carotene catabolic process"/>
    <property type="evidence" value="ECO:0007669"/>
    <property type="project" value="TreeGrafter"/>
</dbReference>
<dbReference type="EMBL" id="KV407463">
    <property type="protein sequence ID" value="KZF20462.1"/>
    <property type="molecule type" value="Genomic_DNA"/>
</dbReference>
<dbReference type="InParanoid" id="A0A165AH48"/>
<feature type="region of interest" description="Disordered" evidence="6">
    <location>
        <begin position="1"/>
        <end position="22"/>
    </location>
</feature>
<keyword evidence="8" id="KW-1185">Reference proteome</keyword>
<feature type="binding site" evidence="5">
    <location>
        <position position="283"/>
    </location>
    <ligand>
        <name>Fe cation</name>
        <dbReference type="ChEBI" id="CHEBI:24875"/>
        <note>catalytic</note>
    </ligand>
</feature>
<dbReference type="RefSeq" id="XP_018186017.1">
    <property type="nucleotide sequence ID" value="XM_018331297.1"/>
</dbReference>
<accession>A0A165AH48</accession>
<dbReference type="Proteomes" id="UP000076632">
    <property type="component" value="Unassembled WGS sequence"/>
</dbReference>
<keyword evidence="3" id="KW-0560">Oxidoreductase</keyword>
<comment type="cofactor">
    <cofactor evidence="5">
        <name>Fe(2+)</name>
        <dbReference type="ChEBI" id="CHEBI:29033"/>
    </cofactor>
    <text evidence="5">Binds 1 Fe(2+) ion per subunit.</text>
</comment>
<comment type="similarity">
    <text evidence="1">Belongs to the carotenoid oxygenase family.</text>
</comment>
<evidence type="ECO:0000256" key="1">
    <source>
        <dbReference type="ARBA" id="ARBA00006787"/>
    </source>
</evidence>
<organism evidence="7 8">
    <name type="scientific">Xylona heveae (strain CBS 132557 / TC161)</name>
    <dbReference type="NCBI Taxonomy" id="1328760"/>
    <lineage>
        <taxon>Eukaryota</taxon>
        <taxon>Fungi</taxon>
        <taxon>Dikarya</taxon>
        <taxon>Ascomycota</taxon>
        <taxon>Pezizomycotina</taxon>
        <taxon>Xylonomycetes</taxon>
        <taxon>Xylonales</taxon>
        <taxon>Xylonaceae</taxon>
        <taxon>Xylona</taxon>
    </lineage>
</organism>
<dbReference type="Pfam" id="PF03055">
    <property type="entry name" value="RPE65"/>
    <property type="match status" value="1"/>
</dbReference>
<dbReference type="GeneID" id="28896434"/>
<dbReference type="InterPro" id="IPR004294">
    <property type="entry name" value="Carotenoid_Oase"/>
</dbReference>
<protein>
    <submittedName>
        <fullName evidence="7">Retinal pigment epithelial membrane protein</fullName>
    </submittedName>
</protein>
<keyword evidence="4 5" id="KW-0408">Iron</keyword>
<sequence length="653" mass="71677">MSSESSGKNEKGIHPHLSGNHAPVQRTFSLTPCAFQGKIPKELAGGQYIRNGGNPVTNTELDRDAHWFDGDGMLCGVAFQRLPGEDDGIQPEFVNQFILTDVYLSTVENKFLKKPLLPSLSTIISPLSSLVQISAAFLRSITLILISRLPGSQTAVERVSVANTALAYHDGRALATCESGPPIRFTLPGLETVGWYNGLTVDGEVAGQQRTSFGGGGISSFFKEWTTAHPHVDPKTKEMILIHMGFAAPFLRYSIIPADVLNSTSAALIGSPVDGIAAPTLMHSFGVSPTHTVIMDLPLSLDPRNLLKNKTVAHFDWNKKSRFGIFPRHNPSAIRWCETEGCCVFHTANTWDNDAAAINDSPKPTVVNLLLCRLTSAAFVFTAGSVPEPQRPAGTAADLEGEQDRLYYYCFSLSNSSCEAIITHQWALSVIPFEFPILNEEYNMSNARYIYGTSVFGSTFGVALGKGVKIDALVKMDTHTLIESGKSMDITPVTGSVDTRSIYEIIASTNPDDPIKVFAMPEGWYAQECRFVSRSNPASEDDGWLLTYVFDESQLDQNGSCPESSASELWIIDARGMKEVVARIHLPQRVPYGFHGYWYSEEDILNQRPADSFRKRPIVIDQVDEKGVPAEENGSIAWNAWMAVRCSLLRILS</sequence>
<dbReference type="GO" id="GO:0010436">
    <property type="term" value="F:carotenoid dioxygenase activity"/>
    <property type="evidence" value="ECO:0007669"/>
    <property type="project" value="TreeGrafter"/>
</dbReference>
<dbReference type="PANTHER" id="PTHR10543:SF89">
    <property type="entry name" value="CAROTENOID 9,10(9',10')-CLEAVAGE DIOXYGENASE 1"/>
    <property type="match status" value="1"/>
</dbReference>
<dbReference type="GO" id="GO:0046872">
    <property type="term" value="F:metal ion binding"/>
    <property type="evidence" value="ECO:0007669"/>
    <property type="project" value="UniProtKB-KW"/>
</dbReference>
<feature type="binding site" evidence="5">
    <location>
        <position position="595"/>
    </location>
    <ligand>
        <name>Fe cation</name>
        <dbReference type="ChEBI" id="CHEBI:24875"/>
        <note>catalytic</note>
    </ligand>
</feature>